<feature type="domain" description="Thioredoxin" evidence="7">
    <location>
        <begin position="46"/>
        <end position="187"/>
    </location>
</feature>
<evidence type="ECO:0000256" key="3">
    <source>
        <dbReference type="ARBA" id="ARBA00022968"/>
    </source>
</evidence>
<dbReference type="PANTHER" id="PTHR42852:SF6">
    <property type="entry name" value="THIOL:DISULFIDE INTERCHANGE PROTEIN DSBE"/>
    <property type="match status" value="1"/>
</dbReference>
<keyword evidence="6" id="KW-0812">Transmembrane</keyword>
<dbReference type="InterPro" id="IPR036249">
    <property type="entry name" value="Thioredoxin-like_sf"/>
</dbReference>
<evidence type="ECO:0000256" key="2">
    <source>
        <dbReference type="ARBA" id="ARBA00022748"/>
    </source>
</evidence>
<dbReference type="Proteomes" id="UP000371041">
    <property type="component" value="Chromosome"/>
</dbReference>
<dbReference type="EMBL" id="CP045929">
    <property type="protein sequence ID" value="QGK72242.1"/>
    <property type="molecule type" value="Genomic_DNA"/>
</dbReference>
<comment type="subcellular location">
    <subcellularLocation>
        <location evidence="1">Cell envelope</location>
    </subcellularLocation>
</comment>
<protein>
    <submittedName>
        <fullName evidence="8">Redoxin domain-containing protein</fullName>
    </submittedName>
</protein>
<evidence type="ECO:0000259" key="7">
    <source>
        <dbReference type="PROSITE" id="PS51352"/>
    </source>
</evidence>
<dbReference type="SUPFAM" id="SSF52833">
    <property type="entry name" value="Thioredoxin-like"/>
    <property type="match status" value="1"/>
</dbReference>
<keyword evidence="6" id="KW-0472">Membrane</keyword>
<evidence type="ECO:0000256" key="5">
    <source>
        <dbReference type="ARBA" id="ARBA00023284"/>
    </source>
</evidence>
<dbReference type="InterPro" id="IPR017937">
    <property type="entry name" value="Thioredoxin_CS"/>
</dbReference>
<dbReference type="InterPro" id="IPR000866">
    <property type="entry name" value="AhpC/TSA"/>
</dbReference>
<keyword evidence="9" id="KW-1185">Reference proteome</keyword>
<keyword evidence="5" id="KW-0676">Redox-active center</keyword>
<organism evidence="8 9">
    <name type="scientific">Allosaccharopolyspora coralli</name>
    <dbReference type="NCBI Taxonomy" id="2665642"/>
    <lineage>
        <taxon>Bacteria</taxon>
        <taxon>Bacillati</taxon>
        <taxon>Actinomycetota</taxon>
        <taxon>Actinomycetes</taxon>
        <taxon>Pseudonocardiales</taxon>
        <taxon>Pseudonocardiaceae</taxon>
        <taxon>Allosaccharopolyspora</taxon>
    </lineage>
</organism>
<dbReference type="GO" id="GO:0017004">
    <property type="term" value="P:cytochrome complex assembly"/>
    <property type="evidence" value="ECO:0007669"/>
    <property type="project" value="UniProtKB-KW"/>
</dbReference>
<evidence type="ECO:0000256" key="1">
    <source>
        <dbReference type="ARBA" id="ARBA00004196"/>
    </source>
</evidence>
<keyword evidence="4" id="KW-1015">Disulfide bond</keyword>
<accession>A0A5Q3QCN7</accession>
<dbReference type="GO" id="GO:0030313">
    <property type="term" value="C:cell envelope"/>
    <property type="evidence" value="ECO:0007669"/>
    <property type="project" value="UniProtKB-SubCell"/>
</dbReference>
<keyword evidence="2" id="KW-0201">Cytochrome c-type biogenesis</keyword>
<name>A0A5Q3QCN7_9PSEU</name>
<dbReference type="AlphaFoldDB" id="A0A5Q3QCN7"/>
<dbReference type="PROSITE" id="PS00194">
    <property type="entry name" value="THIOREDOXIN_1"/>
    <property type="match status" value="1"/>
</dbReference>
<evidence type="ECO:0000256" key="4">
    <source>
        <dbReference type="ARBA" id="ARBA00023157"/>
    </source>
</evidence>
<dbReference type="PROSITE" id="PS51352">
    <property type="entry name" value="THIOREDOXIN_2"/>
    <property type="match status" value="1"/>
</dbReference>
<sequence length="202" mass="22040">MLDSTTGARRWRSIKWGIAFVVVLAIGVGALFGSRLGKDPNLVETPLIGQPAPTVRVPELEKPGGLALPELRGQIVVVNFWASWCVACREEHAALTSAATNYRDRGVTFVGVDYQDQRDAAIRFLDELGRGDGYRYVADPGSRLALEFGVFGIPETYFLDRDGTIVAKVTGASNYPLLSRTLDDILAGRTPASRPEGQTFQR</sequence>
<dbReference type="KEGG" id="sace:GIY23_12575"/>
<dbReference type="Gene3D" id="3.40.30.10">
    <property type="entry name" value="Glutaredoxin"/>
    <property type="match status" value="1"/>
</dbReference>
<evidence type="ECO:0000256" key="6">
    <source>
        <dbReference type="SAM" id="Phobius"/>
    </source>
</evidence>
<evidence type="ECO:0000313" key="8">
    <source>
        <dbReference type="EMBL" id="QGK72242.1"/>
    </source>
</evidence>
<reference evidence="9" key="1">
    <citation type="submission" date="2019-11" db="EMBL/GenBank/DDBJ databases">
        <title>The complete genome sequence of Saccharopolyspora sp. E2A.</title>
        <authorList>
            <person name="Zhang G."/>
        </authorList>
    </citation>
    <scope>NUCLEOTIDE SEQUENCE [LARGE SCALE GENOMIC DNA]</scope>
    <source>
        <strain evidence="9">E2A</strain>
    </source>
</reference>
<gene>
    <name evidence="8" type="ORF">GIY23_12575</name>
</gene>
<dbReference type="InterPro" id="IPR050553">
    <property type="entry name" value="Thioredoxin_ResA/DsbE_sf"/>
</dbReference>
<dbReference type="PANTHER" id="PTHR42852">
    <property type="entry name" value="THIOL:DISULFIDE INTERCHANGE PROTEIN DSBE"/>
    <property type="match status" value="1"/>
</dbReference>
<feature type="transmembrane region" description="Helical" evidence="6">
    <location>
        <begin position="14"/>
        <end position="32"/>
    </location>
</feature>
<dbReference type="Pfam" id="PF00578">
    <property type="entry name" value="AhpC-TSA"/>
    <property type="match status" value="1"/>
</dbReference>
<evidence type="ECO:0000313" key="9">
    <source>
        <dbReference type="Proteomes" id="UP000371041"/>
    </source>
</evidence>
<keyword evidence="3" id="KW-0735">Signal-anchor</keyword>
<dbReference type="InterPro" id="IPR013766">
    <property type="entry name" value="Thioredoxin_domain"/>
</dbReference>
<keyword evidence="6" id="KW-1133">Transmembrane helix</keyword>
<proteinExistence type="predicted"/>
<dbReference type="GO" id="GO:0016209">
    <property type="term" value="F:antioxidant activity"/>
    <property type="evidence" value="ECO:0007669"/>
    <property type="project" value="InterPro"/>
</dbReference>
<dbReference type="GO" id="GO:0016491">
    <property type="term" value="F:oxidoreductase activity"/>
    <property type="evidence" value="ECO:0007669"/>
    <property type="project" value="InterPro"/>
</dbReference>